<feature type="non-terminal residue" evidence="1">
    <location>
        <position position="58"/>
    </location>
</feature>
<name>A0A0F9DVE8_9ZZZZ</name>
<sequence>MTLKEVLIQQALGTLEIRKRSLVAHIPPDASTYLLPIGGVAHFMLHLSFLLEAPILLK</sequence>
<organism evidence="1">
    <name type="scientific">marine sediment metagenome</name>
    <dbReference type="NCBI Taxonomy" id="412755"/>
    <lineage>
        <taxon>unclassified sequences</taxon>
        <taxon>metagenomes</taxon>
        <taxon>ecological metagenomes</taxon>
    </lineage>
</organism>
<dbReference type="EMBL" id="LAZR01030070">
    <property type="protein sequence ID" value="KKL57716.1"/>
    <property type="molecule type" value="Genomic_DNA"/>
</dbReference>
<proteinExistence type="predicted"/>
<gene>
    <name evidence="1" type="ORF">LCGC14_2232660</name>
</gene>
<evidence type="ECO:0000313" key="1">
    <source>
        <dbReference type="EMBL" id="KKL57716.1"/>
    </source>
</evidence>
<accession>A0A0F9DVE8</accession>
<protein>
    <submittedName>
        <fullName evidence="1">Uncharacterized protein</fullName>
    </submittedName>
</protein>
<comment type="caution">
    <text evidence="1">The sequence shown here is derived from an EMBL/GenBank/DDBJ whole genome shotgun (WGS) entry which is preliminary data.</text>
</comment>
<dbReference type="AlphaFoldDB" id="A0A0F9DVE8"/>
<reference evidence="1" key="1">
    <citation type="journal article" date="2015" name="Nature">
        <title>Complex archaea that bridge the gap between prokaryotes and eukaryotes.</title>
        <authorList>
            <person name="Spang A."/>
            <person name="Saw J.H."/>
            <person name="Jorgensen S.L."/>
            <person name="Zaremba-Niedzwiedzka K."/>
            <person name="Martijn J."/>
            <person name="Lind A.E."/>
            <person name="van Eijk R."/>
            <person name="Schleper C."/>
            <person name="Guy L."/>
            <person name="Ettema T.J."/>
        </authorList>
    </citation>
    <scope>NUCLEOTIDE SEQUENCE</scope>
</reference>